<name>A0A0A1U9G2_ENTIV</name>
<sequence length="134" mass="15679">MSNYFKRCIEQRNMQTSLECCLPALLSQKGTLKIANPQKKTTYSSEFIKLTQLTFNDVEEWTLDIINVVKERCRDIEKFMLMSGVSKGTAYRRSMDAKRREFMHLIEDILFVEGYDITYTSENREGISGDVKIR</sequence>
<dbReference type="Proteomes" id="UP000014680">
    <property type="component" value="Unassembled WGS sequence"/>
</dbReference>
<accession>A0A0A1U9G2</accession>
<keyword evidence="2" id="KW-1185">Reference proteome</keyword>
<dbReference type="RefSeq" id="XP_004258258.1">
    <property type="nucleotide sequence ID" value="XM_004258210.1"/>
</dbReference>
<organism evidence="1 2">
    <name type="scientific">Entamoeba invadens IP1</name>
    <dbReference type="NCBI Taxonomy" id="370355"/>
    <lineage>
        <taxon>Eukaryota</taxon>
        <taxon>Amoebozoa</taxon>
        <taxon>Evosea</taxon>
        <taxon>Archamoebae</taxon>
        <taxon>Mastigamoebida</taxon>
        <taxon>Entamoebidae</taxon>
        <taxon>Entamoeba</taxon>
    </lineage>
</organism>
<dbReference type="GeneID" id="14890450"/>
<dbReference type="VEuPathDB" id="AmoebaDB:EIN_144470"/>
<feature type="non-terminal residue" evidence="1">
    <location>
        <position position="134"/>
    </location>
</feature>
<gene>
    <name evidence="1" type="ORF">EIN_144470</name>
</gene>
<dbReference type="KEGG" id="eiv:EIN_144470"/>
<proteinExistence type="predicted"/>
<reference evidence="1 2" key="1">
    <citation type="submission" date="2012-10" db="EMBL/GenBank/DDBJ databases">
        <authorList>
            <person name="Zafar N."/>
            <person name="Inman J."/>
            <person name="Hall N."/>
            <person name="Lorenzi H."/>
            <person name="Caler E."/>
        </authorList>
    </citation>
    <scope>NUCLEOTIDE SEQUENCE [LARGE SCALE GENOMIC DNA]</scope>
    <source>
        <strain evidence="1 2">IP1</strain>
    </source>
</reference>
<dbReference type="EMBL" id="KB206469">
    <property type="protein sequence ID" value="ELP91487.1"/>
    <property type="molecule type" value="Genomic_DNA"/>
</dbReference>
<protein>
    <submittedName>
        <fullName evidence="1">Uncharacterized protein</fullName>
    </submittedName>
</protein>
<dbReference type="AlphaFoldDB" id="A0A0A1U9G2"/>
<evidence type="ECO:0000313" key="1">
    <source>
        <dbReference type="EMBL" id="ELP91487.1"/>
    </source>
</evidence>
<dbReference type="OrthoDB" id="33690at2759"/>
<evidence type="ECO:0000313" key="2">
    <source>
        <dbReference type="Proteomes" id="UP000014680"/>
    </source>
</evidence>